<dbReference type="PANTHER" id="PTHR42659">
    <property type="entry name" value="XANTHINE DEHYDROGENASE SUBUNIT C-RELATED"/>
    <property type="match status" value="1"/>
</dbReference>
<dbReference type="PROSITE" id="PS51387">
    <property type="entry name" value="FAD_PCMH"/>
    <property type="match status" value="1"/>
</dbReference>
<dbReference type="PANTHER" id="PTHR42659:SF2">
    <property type="entry name" value="XANTHINE DEHYDROGENASE SUBUNIT C-RELATED"/>
    <property type="match status" value="1"/>
</dbReference>
<dbReference type="Proteomes" id="UP000035425">
    <property type="component" value="Unassembled WGS sequence"/>
</dbReference>
<dbReference type="Gene3D" id="3.30.465.10">
    <property type="match status" value="1"/>
</dbReference>
<dbReference type="InterPro" id="IPR005107">
    <property type="entry name" value="CO_DH_flav_C"/>
</dbReference>
<evidence type="ECO:0000259" key="4">
    <source>
        <dbReference type="PROSITE" id="PS51387"/>
    </source>
</evidence>
<evidence type="ECO:0000256" key="3">
    <source>
        <dbReference type="ARBA" id="ARBA00023002"/>
    </source>
</evidence>
<keyword evidence="6" id="KW-1185">Reference proteome</keyword>
<keyword evidence="3" id="KW-0560">Oxidoreductase</keyword>
<evidence type="ECO:0000313" key="6">
    <source>
        <dbReference type="Proteomes" id="UP000035425"/>
    </source>
</evidence>
<dbReference type="SMART" id="SM01092">
    <property type="entry name" value="CO_deh_flav_C"/>
    <property type="match status" value="1"/>
</dbReference>
<dbReference type="InterPro" id="IPR016167">
    <property type="entry name" value="FAD-bd_PCMH_sub1"/>
</dbReference>
<keyword evidence="1" id="KW-0285">Flavoprotein</keyword>
<evidence type="ECO:0000256" key="2">
    <source>
        <dbReference type="ARBA" id="ARBA00022827"/>
    </source>
</evidence>
<dbReference type="Pfam" id="PF00941">
    <property type="entry name" value="FAD_binding_5"/>
    <property type="match status" value="1"/>
</dbReference>
<dbReference type="InterPro" id="IPR016166">
    <property type="entry name" value="FAD-bd_PCMH"/>
</dbReference>
<dbReference type="EMBL" id="JWIO01000019">
    <property type="protein sequence ID" value="KLL11154.1"/>
    <property type="molecule type" value="Genomic_DNA"/>
</dbReference>
<dbReference type="InterPro" id="IPR036683">
    <property type="entry name" value="CO_DH_flav_C_dom_sf"/>
</dbReference>
<gene>
    <name evidence="5" type="ORF">FrCorBMG51_13600</name>
</gene>
<dbReference type="InterPro" id="IPR051312">
    <property type="entry name" value="Diverse_Substr_Oxidored"/>
</dbReference>
<comment type="caution">
    <text evidence="5">The sequence shown here is derived from an EMBL/GenBank/DDBJ whole genome shotgun (WGS) entry which is preliminary data.</text>
</comment>
<evidence type="ECO:0000256" key="1">
    <source>
        <dbReference type="ARBA" id="ARBA00022630"/>
    </source>
</evidence>
<feature type="domain" description="FAD-binding PCMH-type" evidence="4">
    <location>
        <begin position="1"/>
        <end position="166"/>
    </location>
</feature>
<organism evidence="5 6">
    <name type="scientific">Protofrankia coriariae</name>
    <dbReference type="NCBI Taxonomy" id="1562887"/>
    <lineage>
        <taxon>Bacteria</taxon>
        <taxon>Bacillati</taxon>
        <taxon>Actinomycetota</taxon>
        <taxon>Actinomycetes</taxon>
        <taxon>Frankiales</taxon>
        <taxon>Frankiaceae</taxon>
        <taxon>Protofrankia</taxon>
    </lineage>
</organism>
<reference evidence="5 6" key="1">
    <citation type="submission" date="2014-12" db="EMBL/GenBank/DDBJ databases">
        <title>Frankia sp. BMG5.1 draft genome.</title>
        <authorList>
            <person name="Gtari M."/>
            <person name="Ghodhbane-Gtari F."/>
            <person name="Nouioui I."/>
            <person name="Ktari A."/>
            <person name="Hezbri K."/>
            <person name="Mimouni W."/>
            <person name="Sbissi I."/>
            <person name="Ayari A."/>
            <person name="Yamanaka T."/>
            <person name="Normand P."/>
            <person name="Tisa L.S."/>
            <person name="Boudabous A."/>
        </authorList>
    </citation>
    <scope>NUCLEOTIDE SEQUENCE [LARGE SCALE GENOMIC DNA]</scope>
    <source>
        <strain evidence="5 6">BMG5.1</strain>
    </source>
</reference>
<protein>
    <submittedName>
        <fullName evidence="5">Molybdopterin dehydrogenase</fullName>
    </submittedName>
</protein>
<evidence type="ECO:0000313" key="5">
    <source>
        <dbReference type="EMBL" id="KLL11154.1"/>
    </source>
</evidence>
<dbReference type="Gene3D" id="3.30.390.50">
    <property type="entry name" value="CO dehydrogenase flavoprotein, C-terminal domain"/>
    <property type="match status" value="1"/>
</dbReference>
<dbReference type="Pfam" id="PF03450">
    <property type="entry name" value="CO_deh_flav_C"/>
    <property type="match status" value="1"/>
</dbReference>
<keyword evidence="2" id="KW-0274">FAD</keyword>
<dbReference type="Gene3D" id="3.30.43.10">
    <property type="entry name" value="Uridine Diphospho-n-acetylenolpyruvylglucosamine Reductase, domain 2"/>
    <property type="match status" value="1"/>
</dbReference>
<proteinExistence type="predicted"/>
<sequence length="291" mass="29851">MASPASLYRPLTVADTVEILADGAADLLAGGTDLVPALRTGRRRPRRIIALRRVLELRTRGASADGLIIGAGVTYQDLAGWSLSPGLAATARVVGSPQIRNLGTVGGALGTADPRGDLLTFLSAADAEVVLRSVHGARTVTVPSYLAEGRDPTELITAVRLPRPCGPQAYLKVGARQAASAAVVSCALVVDRVRERVACAIGGVAGRPVRPVAAEDFVRAGVDWATGTAPPDVVAGFGELVTEAVRAVEDPLPDDPRASVAYRRHAAGVLAARAAGRCLSGPSPVRSAGGR</sequence>
<accession>A0ABR5F365</accession>
<dbReference type="SUPFAM" id="SSF55447">
    <property type="entry name" value="CO dehydrogenase flavoprotein C-terminal domain-like"/>
    <property type="match status" value="1"/>
</dbReference>
<dbReference type="InterPro" id="IPR036318">
    <property type="entry name" value="FAD-bd_PCMH-like_sf"/>
</dbReference>
<dbReference type="SUPFAM" id="SSF56176">
    <property type="entry name" value="FAD-binding/transporter-associated domain-like"/>
    <property type="match status" value="1"/>
</dbReference>
<dbReference type="InterPro" id="IPR016169">
    <property type="entry name" value="FAD-bd_PCMH_sub2"/>
</dbReference>
<dbReference type="InterPro" id="IPR002346">
    <property type="entry name" value="Mopterin_DH_FAD-bd"/>
</dbReference>
<name>A0ABR5F365_9ACTN</name>